<name>A0A3N2DDM0_9GAMM</name>
<accession>A0A3N2DDM0</accession>
<keyword evidence="1" id="KW-0472">Membrane</keyword>
<sequence>MKLLCIAVLSIILFFVSYVALHPLFGENAALLCLFMMYIGFPALFLKFWKKEWEGPVVKFGNYMIALVVLGFSIWYSYLAIIGEAEKLNAVMFFLVYGYGALHFLTFGKLHFQIKRSNEI</sequence>
<evidence type="ECO:0000313" key="2">
    <source>
        <dbReference type="EMBL" id="ROR97866.1"/>
    </source>
</evidence>
<evidence type="ECO:0000313" key="3">
    <source>
        <dbReference type="Proteomes" id="UP000275394"/>
    </source>
</evidence>
<feature type="transmembrane region" description="Helical" evidence="1">
    <location>
        <begin position="88"/>
        <end position="107"/>
    </location>
</feature>
<dbReference type="RefSeq" id="WP_123713865.1">
    <property type="nucleotide sequence ID" value="NZ_RKHR01000008.1"/>
</dbReference>
<reference evidence="2 3" key="1">
    <citation type="submission" date="2018-11" db="EMBL/GenBank/DDBJ databases">
        <title>Genomic Encyclopedia of Type Strains, Phase IV (KMG-IV): sequencing the most valuable type-strain genomes for metagenomic binning, comparative biology and taxonomic classification.</title>
        <authorList>
            <person name="Goeker M."/>
        </authorList>
    </citation>
    <scope>NUCLEOTIDE SEQUENCE [LARGE SCALE GENOMIC DNA]</scope>
    <source>
        <strain evidence="2 3">DSM 100316</strain>
    </source>
</reference>
<dbReference type="Proteomes" id="UP000275394">
    <property type="component" value="Unassembled WGS sequence"/>
</dbReference>
<keyword evidence="1" id="KW-1133">Transmembrane helix</keyword>
<dbReference type="EMBL" id="RKHR01000008">
    <property type="protein sequence ID" value="ROR97866.1"/>
    <property type="molecule type" value="Genomic_DNA"/>
</dbReference>
<keyword evidence="1" id="KW-0812">Transmembrane</keyword>
<comment type="caution">
    <text evidence="2">The sequence shown here is derived from an EMBL/GenBank/DDBJ whole genome shotgun (WGS) entry which is preliminary data.</text>
</comment>
<dbReference type="OrthoDB" id="5745108at2"/>
<keyword evidence="3" id="KW-1185">Reference proteome</keyword>
<feature type="transmembrane region" description="Helical" evidence="1">
    <location>
        <begin position="29"/>
        <end position="48"/>
    </location>
</feature>
<feature type="transmembrane region" description="Helical" evidence="1">
    <location>
        <begin position="60"/>
        <end position="82"/>
    </location>
</feature>
<proteinExistence type="predicted"/>
<dbReference type="AlphaFoldDB" id="A0A3N2DDM0"/>
<gene>
    <name evidence="2" type="ORF">EDC56_3533</name>
</gene>
<organism evidence="2 3">
    <name type="scientific">Sinobacterium caligoides</name>
    <dbReference type="NCBI Taxonomy" id="933926"/>
    <lineage>
        <taxon>Bacteria</taxon>
        <taxon>Pseudomonadati</taxon>
        <taxon>Pseudomonadota</taxon>
        <taxon>Gammaproteobacteria</taxon>
        <taxon>Cellvibrionales</taxon>
        <taxon>Spongiibacteraceae</taxon>
        <taxon>Sinobacterium</taxon>
    </lineage>
</organism>
<protein>
    <submittedName>
        <fullName evidence="2">Uncharacterized protein</fullName>
    </submittedName>
</protein>
<evidence type="ECO:0000256" key="1">
    <source>
        <dbReference type="SAM" id="Phobius"/>
    </source>
</evidence>